<proteinExistence type="predicted"/>
<dbReference type="KEGG" id="xce:Xcel_1326"/>
<organism evidence="1 2">
    <name type="scientific">Xylanimonas cellulosilytica (strain DSM 15894 / JCM 12276 / CECT 5975 / KCTC 9989 / LMG 20990 / NBRC 107835 / XIL07)</name>
    <dbReference type="NCBI Taxonomy" id="446471"/>
    <lineage>
        <taxon>Bacteria</taxon>
        <taxon>Bacillati</taxon>
        <taxon>Actinomycetota</taxon>
        <taxon>Actinomycetes</taxon>
        <taxon>Micrococcales</taxon>
        <taxon>Promicromonosporaceae</taxon>
        <taxon>Xylanimonas</taxon>
    </lineage>
</organism>
<dbReference type="eggNOG" id="ENOG5032SDH">
    <property type="taxonomic scope" value="Bacteria"/>
</dbReference>
<evidence type="ECO:0000313" key="1">
    <source>
        <dbReference type="EMBL" id="ACZ30357.1"/>
    </source>
</evidence>
<dbReference type="STRING" id="446471.Xcel_1326"/>
<dbReference type="Pfam" id="PF04075">
    <property type="entry name" value="F420H2_quin_red"/>
    <property type="match status" value="1"/>
</dbReference>
<dbReference type="HOGENOM" id="CLU_141082_0_0_11"/>
<dbReference type="NCBIfam" id="TIGR00026">
    <property type="entry name" value="hi_GC_TIGR00026"/>
    <property type="match status" value="1"/>
</dbReference>
<dbReference type="AlphaFoldDB" id="D1BRA2"/>
<reference evidence="1 2" key="2">
    <citation type="journal article" date="2010" name="Stand. Genomic Sci.">
        <title>Complete genome sequence of Xylanimonas cellulosilytica type strain (XIL07).</title>
        <authorList>
            <person name="Foster B."/>
            <person name="Pukall R."/>
            <person name="Abt B."/>
            <person name="Nolan M."/>
            <person name="Glavina Del Rio T."/>
            <person name="Chen F."/>
            <person name="Lucas S."/>
            <person name="Tice H."/>
            <person name="Pitluck S."/>
            <person name="Cheng J.-F."/>
            <person name="Chertkov O."/>
            <person name="Brettin T."/>
            <person name="Han C."/>
            <person name="Detter J.C."/>
            <person name="Bruce D."/>
            <person name="Goodwin L."/>
            <person name="Ivanova N."/>
            <person name="Mavromatis K."/>
            <person name="Pati A."/>
            <person name="Mikhailova N."/>
            <person name="Chen A."/>
            <person name="Palaniappan K."/>
            <person name="Land M."/>
            <person name="Hauser L."/>
            <person name="Chang Y.-J."/>
            <person name="Jeffries C.D."/>
            <person name="Chain P."/>
            <person name="Rohde M."/>
            <person name="Goeker M."/>
            <person name="Bristow J."/>
            <person name="Eisen J.A."/>
            <person name="Markowitz V."/>
            <person name="Hugenholtz P."/>
            <person name="Kyrpides N.C."/>
            <person name="Klenk H.-P."/>
            <person name="Lapidus A."/>
        </authorList>
    </citation>
    <scope>NUCLEOTIDE SEQUENCE [LARGE SCALE GENOMIC DNA]</scope>
    <source>
        <strain evidence="2">DSM 15894 / CECT 5975 / LMG 20990 / XIL07</strain>
    </source>
</reference>
<gene>
    <name evidence="1" type="ordered locus">Xcel_1326</name>
</gene>
<keyword evidence="2" id="KW-1185">Reference proteome</keyword>
<evidence type="ECO:0008006" key="3">
    <source>
        <dbReference type="Google" id="ProtNLM"/>
    </source>
</evidence>
<protein>
    <recommendedName>
        <fullName evidence="3">Nitroreductase family deazaflavin-dependent oxidoreductase</fullName>
    </recommendedName>
</protein>
<sequence length="137" mass="15163">MTVGGRIKAAWLQVLKHGLNRFTLRAAHAGRGPFVLMEHVGRRSGRTFETPLIVARTDGGFVVELTYGTQVQWYRNVLAAGGGTIVRGARRWRVGAPQLLDPQAGRAAFTAPARLALRVLRRREFRFLPDAPPPPEL</sequence>
<dbReference type="Proteomes" id="UP000002255">
    <property type="component" value="Chromosome"/>
</dbReference>
<dbReference type="InterPro" id="IPR004378">
    <property type="entry name" value="F420H2_quin_Rdtase"/>
</dbReference>
<name>D1BRA2_XYLCX</name>
<dbReference type="EMBL" id="CP001821">
    <property type="protein sequence ID" value="ACZ30357.1"/>
    <property type="molecule type" value="Genomic_DNA"/>
</dbReference>
<dbReference type="RefSeq" id="WP_012878099.1">
    <property type="nucleotide sequence ID" value="NC_013530.1"/>
</dbReference>
<accession>D1BRA2</accession>
<evidence type="ECO:0000313" key="2">
    <source>
        <dbReference type="Proteomes" id="UP000002255"/>
    </source>
</evidence>
<dbReference type="GO" id="GO:0016491">
    <property type="term" value="F:oxidoreductase activity"/>
    <property type="evidence" value="ECO:0007669"/>
    <property type="project" value="InterPro"/>
</dbReference>
<dbReference type="InterPro" id="IPR012349">
    <property type="entry name" value="Split_barrel_FMN-bd"/>
</dbReference>
<reference evidence="2" key="1">
    <citation type="submission" date="2009-11" db="EMBL/GenBank/DDBJ databases">
        <title>The complete chromosome of Xylanimonas cellulosilytica DSM 15894.</title>
        <authorList>
            <consortium name="US DOE Joint Genome Institute (JGI-PGF)"/>
            <person name="Lucas S."/>
            <person name="Copeland A."/>
            <person name="Lapidus A."/>
            <person name="Glavina del Rio T."/>
            <person name="Dalin E."/>
            <person name="Tice H."/>
            <person name="Bruce D."/>
            <person name="Goodwin L."/>
            <person name="Pitluck S."/>
            <person name="Kyrpides N."/>
            <person name="Mavromatis K."/>
            <person name="Ivanova N."/>
            <person name="Mikhailova N."/>
            <person name="Foster B."/>
            <person name="Clum A."/>
            <person name="Brettin T."/>
            <person name="Detter J.C."/>
            <person name="Han C."/>
            <person name="Larimer F."/>
            <person name="Land M."/>
            <person name="Hauser L."/>
            <person name="Markowitz V."/>
            <person name="Cheng J.F."/>
            <person name="Hugenholtz P."/>
            <person name="Woyke T."/>
            <person name="Wu D."/>
            <person name="Gehrich-Schroeter G."/>
            <person name="Schneider S."/>
            <person name="Pukall S.R."/>
            <person name="Klenk H.P."/>
            <person name="Eisen J.A."/>
        </authorList>
    </citation>
    <scope>NUCLEOTIDE SEQUENCE [LARGE SCALE GENOMIC DNA]</scope>
    <source>
        <strain evidence="2">DSM 15894 / CECT 5975 / LMG 20990 / XIL07</strain>
    </source>
</reference>
<dbReference type="Gene3D" id="2.30.110.10">
    <property type="entry name" value="Electron Transport, Fmn-binding Protein, Chain A"/>
    <property type="match status" value="1"/>
</dbReference>